<organism evidence="1 2">
    <name type="scientific">Robinsoniella peoriensis</name>
    <dbReference type="NCBI Taxonomy" id="180332"/>
    <lineage>
        <taxon>Bacteria</taxon>
        <taxon>Bacillati</taxon>
        <taxon>Bacillota</taxon>
        <taxon>Clostridia</taxon>
        <taxon>Lachnospirales</taxon>
        <taxon>Lachnospiraceae</taxon>
        <taxon>Robinsoniella</taxon>
    </lineage>
</organism>
<keyword evidence="2" id="KW-1185">Reference proteome</keyword>
<accession>A0A4U8Q4A7</accession>
<proteinExistence type="predicted"/>
<comment type="caution">
    <text evidence="1">The sequence shown here is derived from an EMBL/GenBank/DDBJ whole genome shotgun (WGS) entry which is preliminary data.</text>
</comment>
<evidence type="ECO:0000313" key="1">
    <source>
        <dbReference type="EMBL" id="TLC99600.1"/>
    </source>
</evidence>
<sequence length="305" mass="34219">MGCGTFTSKDWIRYTASRGYTADSSASDMYKSISVKKEFEPVGITYRESCDSEEHPDSTPIILGLDVTGSMSSVLEIISKKLHTLINEIYDREPVKDPQVMVMAFGDVECDRHPLQVTQFESDIRIAEQLNNIYFERGGGGNNGESYTLPWYFAARHTKIDSYEKHGRKGFLFTMGDEPFLNIISKNAIKKFTGDDIQADLTADELLTEVSRQYEIYHLMIEEGSGMRIGRDDVARKWTNLLGQRAIAVSDCSKIPEIIVSILEIAAGKDVKEVEDSWEDETALVVSRAISGLAVINDNNDLIEF</sequence>
<dbReference type="RefSeq" id="WP_138003188.1">
    <property type="nucleotide sequence ID" value="NZ_QGQD01000068.1"/>
</dbReference>
<dbReference type="EMBL" id="QGQD01000068">
    <property type="protein sequence ID" value="TLC99600.1"/>
    <property type="molecule type" value="Genomic_DNA"/>
</dbReference>
<protein>
    <recommendedName>
        <fullName evidence="3">VWFA domain-containing protein</fullName>
    </recommendedName>
</protein>
<dbReference type="AlphaFoldDB" id="A0A4U8Q4A7"/>
<gene>
    <name evidence="1" type="ORF">DSM106044_03551</name>
</gene>
<name>A0A4U8Q4A7_9FIRM</name>
<evidence type="ECO:0008006" key="3">
    <source>
        <dbReference type="Google" id="ProtNLM"/>
    </source>
</evidence>
<reference evidence="1 2" key="1">
    <citation type="journal article" date="2019" name="Anaerobe">
        <title>Detection of Robinsoniella peoriensis in multiple bone samples of a trauma patient.</title>
        <authorList>
            <person name="Schrottner P."/>
            <person name="Hartwich K."/>
            <person name="Bunk B."/>
            <person name="Schober I."/>
            <person name="Helbig S."/>
            <person name="Rudolph W.W."/>
            <person name="Gunzer F."/>
        </authorList>
    </citation>
    <scope>NUCLEOTIDE SEQUENCE [LARGE SCALE GENOMIC DNA]</scope>
    <source>
        <strain evidence="1 2">DSM 106044</strain>
    </source>
</reference>
<evidence type="ECO:0000313" key="2">
    <source>
        <dbReference type="Proteomes" id="UP000306509"/>
    </source>
</evidence>
<dbReference type="Proteomes" id="UP000306509">
    <property type="component" value="Unassembled WGS sequence"/>
</dbReference>
<dbReference type="STRING" id="180332.GCA_000797495_01604"/>